<dbReference type="GO" id="GO:0044281">
    <property type="term" value="P:small molecule metabolic process"/>
    <property type="evidence" value="ECO:0007669"/>
    <property type="project" value="UniProtKB-ARBA"/>
</dbReference>
<dbReference type="InterPro" id="IPR017896">
    <property type="entry name" value="4Fe4S_Fe-S-bd"/>
</dbReference>
<sequence length="608" mass="65491">MKKDNSTRREESGVPLKTTGREAMIGNFAIARGLVEAGLDLAAAYPGTPSSEILPGIIEFNRREKGNIHAEWSTNEKCAFEVAFGAALAGRKAACMMKQVGLNVAFPSLLKGRHKAIQGGLVVVSCDDPGPQSSQTEQDTRLLASLFNIPVFDPASPKEAGDIAYYALQYSYEHKTPVIIRPTHRVSHAREMIDLFSPGLREVTLNEGVKSGKGRKLGIVASGMSYALARDVISELVLEEVISLYKVVRVFPLERGVMEFVAGCDRVLVLEETDAVLEVLIDGGERVFGRRSGHVPGQGELTYDVVRGIVQQVTAGTGIKAGAFIPDPAIEEAMKGVNVLPRPPKLCAGCPHRASFFAMAYAYPDAVFPGDIGCYTLGIAMGAVDTCLDMGGGVTLASGFYDTFKQDGDLVPILASVGDSTFFHACLPPLYDAAQKKKQFILVIMDNGTTAMTGMQPTPQTGITADGSPASSIMIEDIVKGFGIEFVRIIDPYDIPLMIATAREAYDYLGKEGKGPAVIIARRECILTAKGKNVATWDMGRLEEDCIGCKACVKAFDCPGLAFDEERRKIRIDEGVCVKCGMCYFACPTSAEGKGLRKFQDKHSRVKG</sequence>
<evidence type="ECO:0000256" key="1">
    <source>
        <dbReference type="ARBA" id="ARBA00002995"/>
    </source>
</evidence>
<organism evidence="17 18">
    <name type="scientific">Syntrophorhabdus aromaticivorans</name>
    <dbReference type="NCBI Taxonomy" id="328301"/>
    <lineage>
        <taxon>Bacteria</taxon>
        <taxon>Pseudomonadati</taxon>
        <taxon>Thermodesulfobacteriota</taxon>
        <taxon>Syntrophorhabdia</taxon>
        <taxon>Syntrophorhabdales</taxon>
        <taxon>Syntrophorhabdaceae</taxon>
        <taxon>Syntrophorhabdus</taxon>
    </lineage>
</organism>
<keyword evidence="7 14" id="KW-0479">Metal-binding</keyword>
<evidence type="ECO:0000256" key="12">
    <source>
        <dbReference type="ARBA" id="ARBA00030514"/>
    </source>
</evidence>
<dbReference type="Pfam" id="PF02775">
    <property type="entry name" value="TPP_enzyme_C"/>
    <property type="match status" value="1"/>
</dbReference>
<dbReference type="Gene3D" id="3.30.70.20">
    <property type="match status" value="1"/>
</dbReference>
<evidence type="ECO:0000313" key="18">
    <source>
        <dbReference type="Proteomes" id="UP000777265"/>
    </source>
</evidence>
<comment type="subunit">
    <text evidence="2">Heterodimer of the IorA and IorB subunits.</text>
</comment>
<dbReference type="GO" id="GO:0046872">
    <property type="term" value="F:metal ion binding"/>
    <property type="evidence" value="ECO:0007669"/>
    <property type="project" value="UniProtKB-UniRule"/>
</dbReference>
<reference evidence="17" key="1">
    <citation type="journal article" date="2020" name="Biotechnol. Biofuels">
        <title>New insights from the biogas microbiome by comprehensive genome-resolved metagenomics of nearly 1600 species originating from multiple anaerobic digesters.</title>
        <authorList>
            <person name="Campanaro S."/>
            <person name="Treu L."/>
            <person name="Rodriguez-R L.M."/>
            <person name="Kovalovszki A."/>
            <person name="Ziels R.M."/>
            <person name="Maus I."/>
            <person name="Zhu X."/>
            <person name="Kougias P.G."/>
            <person name="Basile A."/>
            <person name="Luo G."/>
            <person name="Schluter A."/>
            <person name="Konstantinidis K.T."/>
            <person name="Angelidaki I."/>
        </authorList>
    </citation>
    <scope>NUCLEOTIDE SEQUENCE</scope>
    <source>
        <strain evidence="17">AS06rmzACSIP_7</strain>
    </source>
</reference>
<evidence type="ECO:0000313" key="17">
    <source>
        <dbReference type="EMBL" id="NLW36050.1"/>
    </source>
</evidence>
<dbReference type="PANTHER" id="PTHR43710:SF7">
    <property type="entry name" value="INDOLEPYRUVATE OXIDOREDUCTASE SUBUNIT IORA"/>
    <property type="match status" value="1"/>
</dbReference>
<comment type="caution">
    <text evidence="17">The sequence shown here is derived from an EMBL/GenBank/DDBJ whole genome shotgun (WGS) entry which is preliminary data.</text>
</comment>
<dbReference type="PIRSF" id="PIRSF006439">
    <property type="entry name" value="Indolepyruvate_ferr_oxidored"/>
    <property type="match status" value="1"/>
</dbReference>
<dbReference type="GO" id="GO:0030976">
    <property type="term" value="F:thiamine pyrophosphate binding"/>
    <property type="evidence" value="ECO:0007669"/>
    <property type="project" value="InterPro"/>
</dbReference>
<dbReference type="InterPro" id="IPR045025">
    <property type="entry name" value="HACL1-like"/>
</dbReference>
<keyword evidence="9 14" id="KW-0560">Oxidoreductase</keyword>
<evidence type="ECO:0000256" key="2">
    <source>
        <dbReference type="ARBA" id="ARBA00011238"/>
    </source>
</evidence>
<keyword evidence="10 14" id="KW-0408">Iron</keyword>
<dbReference type="SUPFAM" id="SSF52518">
    <property type="entry name" value="Thiamin diphosphate-binding fold (THDP-binding)"/>
    <property type="match status" value="2"/>
</dbReference>
<evidence type="ECO:0000256" key="3">
    <source>
        <dbReference type="ARBA" id="ARBA00012812"/>
    </source>
</evidence>
<comment type="cofactor">
    <cofactor evidence="14 15">
        <name>[4Fe-4S] cluster</name>
        <dbReference type="ChEBI" id="CHEBI:49883"/>
    </cofactor>
    <text evidence="14 15">Binds 2 [4Fe-4S] clusters. In this family the first cluster has a non-standard and varying [4Fe-4S] binding motif CX(2)CX(2)CX(4-5)CP.</text>
</comment>
<evidence type="ECO:0000256" key="11">
    <source>
        <dbReference type="ARBA" id="ARBA00023014"/>
    </source>
</evidence>
<dbReference type="CDD" id="cd02008">
    <property type="entry name" value="TPP_IOR_alpha"/>
    <property type="match status" value="1"/>
</dbReference>
<evidence type="ECO:0000256" key="15">
    <source>
        <dbReference type="PIRSR" id="PIRSR006439-50"/>
    </source>
</evidence>
<dbReference type="AlphaFoldDB" id="A0A971S130"/>
<dbReference type="GO" id="GO:0051539">
    <property type="term" value="F:4 iron, 4 sulfur cluster binding"/>
    <property type="evidence" value="ECO:0007669"/>
    <property type="project" value="UniProtKB-UniRule"/>
</dbReference>
<dbReference type="SUPFAM" id="SSF54862">
    <property type="entry name" value="4Fe-4S ferredoxins"/>
    <property type="match status" value="1"/>
</dbReference>
<dbReference type="EMBL" id="JAAYEE010000207">
    <property type="protein sequence ID" value="NLW36050.1"/>
    <property type="molecule type" value="Genomic_DNA"/>
</dbReference>
<feature type="binding site" evidence="15">
    <location>
        <position position="552"/>
    </location>
    <ligand>
        <name>[4Fe-4S] cluster</name>
        <dbReference type="ChEBI" id="CHEBI:49883"/>
        <label>1</label>
    </ligand>
</feature>
<comment type="function">
    <text evidence="1 14">Catalyzes the ferredoxin-dependent oxidative decarboxylation of arylpyruvates.</text>
</comment>
<feature type="binding site" evidence="15">
    <location>
        <position position="587"/>
    </location>
    <ligand>
        <name>[4Fe-4S] cluster</name>
        <dbReference type="ChEBI" id="CHEBI:49883"/>
        <label>1</label>
    </ligand>
</feature>
<gene>
    <name evidence="17" type="ORF">GXY80_11310</name>
</gene>
<feature type="binding site" evidence="15">
    <location>
        <position position="546"/>
    </location>
    <ligand>
        <name>[4Fe-4S] cluster</name>
        <dbReference type="ChEBI" id="CHEBI:49883"/>
        <label>1</label>
    </ligand>
</feature>
<evidence type="ECO:0000256" key="14">
    <source>
        <dbReference type="PIRNR" id="PIRNR006439"/>
    </source>
</evidence>
<evidence type="ECO:0000256" key="5">
    <source>
        <dbReference type="ARBA" id="ARBA00022448"/>
    </source>
</evidence>
<evidence type="ECO:0000256" key="13">
    <source>
        <dbReference type="ARBA" id="ARBA00048332"/>
    </source>
</evidence>
<dbReference type="InterPro" id="IPR009014">
    <property type="entry name" value="Transketo_C/PFOR_II"/>
</dbReference>
<feature type="binding site" evidence="15">
    <location>
        <position position="558"/>
    </location>
    <ligand>
        <name>[4Fe-4S] cluster</name>
        <dbReference type="ChEBI" id="CHEBI:49883"/>
        <label>2</label>
    </ligand>
</feature>
<proteinExistence type="predicted"/>
<feature type="binding site" evidence="15">
    <location>
        <position position="577"/>
    </location>
    <ligand>
        <name>[4Fe-4S] cluster</name>
        <dbReference type="ChEBI" id="CHEBI:49883"/>
        <label>2</label>
    </ligand>
</feature>
<evidence type="ECO:0000256" key="8">
    <source>
        <dbReference type="ARBA" id="ARBA00022982"/>
    </source>
</evidence>
<keyword evidence="11 14" id="KW-0411">Iron-sulfur</keyword>
<evidence type="ECO:0000259" key="16">
    <source>
        <dbReference type="PROSITE" id="PS51379"/>
    </source>
</evidence>
<feature type="binding site" evidence="15">
    <location>
        <position position="580"/>
    </location>
    <ligand>
        <name>[4Fe-4S] cluster</name>
        <dbReference type="ChEBI" id="CHEBI:49883"/>
        <label>2</label>
    </ligand>
</feature>
<dbReference type="InterPro" id="IPR002880">
    <property type="entry name" value="Pyrv_Fd/Flavodoxin_OxRdtase_N"/>
</dbReference>
<dbReference type="GO" id="GO:0043805">
    <property type="term" value="F:indolepyruvate ferredoxin oxidoreductase activity"/>
    <property type="evidence" value="ECO:0007669"/>
    <property type="project" value="UniProtKB-UniRule"/>
</dbReference>
<dbReference type="EC" id="1.2.7.8" evidence="3 14"/>
<dbReference type="PANTHER" id="PTHR43710">
    <property type="entry name" value="2-HYDROXYACYL-COA LYASE"/>
    <property type="match status" value="1"/>
</dbReference>
<keyword evidence="6 14" id="KW-0004">4Fe-4S</keyword>
<dbReference type="PROSITE" id="PS51379">
    <property type="entry name" value="4FE4S_FER_2"/>
    <property type="match status" value="2"/>
</dbReference>
<evidence type="ECO:0000256" key="9">
    <source>
        <dbReference type="ARBA" id="ARBA00023002"/>
    </source>
</evidence>
<dbReference type="InterPro" id="IPR017721">
    <property type="entry name" value="IorA"/>
</dbReference>
<keyword evidence="8 14" id="KW-0249">Electron transport</keyword>
<evidence type="ECO:0000256" key="7">
    <source>
        <dbReference type="ARBA" id="ARBA00022723"/>
    </source>
</evidence>
<dbReference type="Pfam" id="PF13237">
    <property type="entry name" value="Fer4_10"/>
    <property type="match status" value="1"/>
</dbReference>
<dbReference type="PROSITE" id="PS00198">
    <property type="entry name" value="4FE4S_FER_1"/>
    <property type="match status" value="1"/>
</dbReference>
<dbReference type="Proteomes" id="UP000777265">
    <property type="component" value="Unassembled WGS sequence"/>
</dbReference>
<dbReference type="CDD" id="cd07034">
    <property type="entry name" value="TPP_PYR_PFOR_IOR-alpha_like"/>
    <property type="match status" value="1"/>
</dbReference>
<evidence type="ECO:0000256" key="10">
    <source>
        <dbReference type="ARBA" id="ARBA00023004"/>
    </source>
</evidence>
<dbReference type="InterPro" id="IPR029061">
    <property type="entry name" value="THDP-binding"/>
</dbReference>
<keyword evidence="5 14" id="KW-0813">Transport</keyword>
<comment type="catalytic activity">
    <reaction evidence="13 14">
        <text>indole-3-pyruvate + 2 oxidized [2Fe-2S]-[ferredoxin] + CoA = (indol-3-yl)acetyl-CoA + 2 reduced [2Fe-2S]-[ferredoxin] + CO2 + H(+)</text>
        <dbReference type="Rhea" id="RHEA:12645"/>
        <dbReference type="Rhea" id="RHEA-COMP:10000"/>
        <dbReference type="Rhea" id="RHEA-COMP:10001"/>
        <dbReference type="ChEBI" id="CHEBI:15378"/>
        <dbReference type="ChEBI" id="CHEBI:16526"/>
        <dbReference type="ChEBI" id="CHEBI:17640"/>
        <dbReference type="ChEBI" id="CHEBI:33737"/>
        <dbReference type="ChEBI" id="CHEBI:33738"/>
        <dbReference type="ChEBI" id="CHEBI:57271"/>
        <dbReference type="ChEBI" id="CHEBI:57287"/>
        <dbReference type="EC" id="1.2.7.8"/>
    </reaction>
</comment>
<dbReference type="InterPro" id="IPR017900">
    <property type="entry name" value="4Fe4S_Fe_S_CS"/>
</dbReference>
<dbReference type="InterPro" id="IPR011766">
    <property type="entry name" value="TPP_enzyme_TPP-bd"/>
</dbReference>
<feature type="binding site" evidence="15">
    <location>
        <position position="583"/>
    </location>
    <ligand>
        <name>[4Fe-4S] cluster</name>
        <dbReference type="ChEBI" id="CHEBI:49883"/>
        <label>2</label>
    </ligand>
</feature>
<dbReference type="Pfam" id="PF01855">
    <property type="entry name" value="POR_N"/>
    <property type="match status" value="1"/>
</dbReference>
<dbReference type="FunFam" id="3.40.50.970:FF:000039">
    <property type="entry name" value="Indolepyruvate oxidoreductase subunit IorA"/>
    <property type="match status" value="1"/>
</dbReference>
<evidence type="ECO:0000256" key="4">
    <source>
        <dbReference type="ARBA" id="ARBA00017710"/>
    </source>
</evidence>
<reference evidence="17" key="2">
    <citation type="submission" date="2020-01" db="EMBL/GenBank/DDBJ databases">
        <authorList>
            <person name="Campanaro S."/>
        </authorList>
    </citation>
    <scope>NUCLEOTIDE SEQUENCE</scope>
    <source>
        <strain evidence="17">AS06rmzACSIP_7</strain>
    </source>
</reference>
<feature type="domain" description="4Fe-4S ferredoxin-type" evidence="16">
    <location>
        <begin position="568"/>
        <end position="597"/>
    </location>
</feature>
<name>A0A971S130_9BACT</name>
<evidence type="ECO:0000256" key="6">
    <source>
        <dbReference type="ARBA" id="ARBA00022485"/>
    </source>
</evidence>
<accession>A0A971S130</accession>
<feature type="binding site" evidence="15">
    <location>
        <position position="549"/>
    </location>
    <ligand>
        <name>[4Fe-4S] cluster</name>
        <dbReference type="ChEBI" id="CHEBI:49883"/>
        <label>1</label>
    </ligand>
</feature>
<protein>
    <recommendedName>
        <fullName evidence="4 14">Indolepyruvate oxidoreductase subunit IorA</fullName>
        <shortName evidence="14">IOR</shortName>
        <ecNumber evidence="3 14">1.2.7.8</ecNumber>
    </recommendedName>
    <alternativeName>
        <fullName evidence="12 14">Indolepyruvate ferredoxin oxidoreductase subunit alpha</fullName>
    </alternativeName>
</protein>
<feature type="domain" description="4Fe-4S ferredoxin-type" evidence="16">
    <location>
        <begin position="537"/>
        <end position="566"/>
    </location>
</feature>
<dbReference type="Gene3D" id="3.40.50.970">
    <property type="match status" value="2"/>
</dbReference>
<dbReference type="SUPFAM" id="SSF52922">
    <property type="entry name" value="TK C-terminal domain-like"/>
    <property type="match status" value="1"/>
</dbReference>